<feature type="chain" id="PRO_5043708372" description="Secreted protein" evidence="1">
    <location>
        <begin position="20"/>
        <end position="119"/>
    </location>
</feature>
<dbReference type="AlphaFoldDB" id="A0AAV5D474"/>
<reference evidence="2" key="2">
    <citation type="submission" date="2021-12" db="EMBL/GenBank/DDBJ databases">
        <title>Resequencing data analysis of finger millet.</title>
        <authorList>
            <person name="Hatakeyama M."/>
            <person name="Aluri S."/>
            <person name="Balachadran M.T."/>
            <person name="Sivarajan S.R."/>
            <person name="Poveda L."/>
            <person name="Shimizu-Inatsugi R."/>
            <person name="Schlapbach R."/>
            <person name="Sreeman S.M."/>
            <person name="Shimizu K.K."/>
        </authorList>
    </citation>
    <scope>NUCLEOTIDE SEQUENCE</scope>
</reference>
<organism evidence="2 3">
    <name type="scientific">Eleusine coracana subsp. coracana</name>
    <dbReference type="NCBI Taxonomy" id="191504"/>
    <lineage>
        <taxon>Eukaryota</taxon>
        <taxon>Viridiplantae</taxon>
        <taxon>Streptophyta</taxon>
        <taxon>Embryophyta</taxon>
        <taxon>Tracheophyta</taxon>
        <taxon>Spermatophyta</taxon>
        <taxon>Magnoliopsida</taxon>
        <taxon>Liliopsida</taxon>
        <taxon>Poales</taxon>
        <taxon>Poaceae</taxon>
        <taxon>PACMAD clade</taxon>
        <taxon>Chloridoideae</taxon>
        <taxon>Cynodonteae</taxon>
        <taxon>Eleusininae</taxon>
        <taxon>Eleusine</taxon>
    </lineage>
</organism>
<evidence type="ECO:0000313" key="3">
    <source>
        <dbReference type="Proteomes" id="UP001054889"/>
    </source>
</evidence>
<evidence type="ECO:0000256" key="1">
    <source>
        <dbReference type="SAM" id="SignalP"/>
    </source>
</evidence>
<protein>
    <recommendedName>
        <fullName evidence="4">Secreted protein</fullName>
    </recommendedName>
</protein>
<gene>
    <name evidence="2" type="primary">ga23438</name>
    <name evidence="2" type="ORF">PR202_ga23438</name>
</gene>
<proteinExistence type="predicted"/>
<name>A0AAV5D474_ELECO</name>
<feature type="signal peptide" evidence="1">
    <location>
        <begin position="1"/>
        <end position="19"/>
    </location>
</feature>
<evidence type="ECO:0000313" key="2">
    <source>
        <dbReference type="EMBL" id="GJN05774.1"/>
    </source>
</evidence>
<reference evidence="2" key="1">
    <citation type="journal article" date="2018" name="DNA Res.">
        <title>Multiple hybrid de novo genome assembly of finger millet, an orphan allotetraploid crop.</title>
        <authorList>
            <person name="Hatakeyama M."/>
            <person name="Aluri S."/>
            <person name="Balachadran M.T."/>
            <person name="Sivarajan S.R."/>
            <person name="Patrignani A."/>
            <person name="Gruter S."/>
            <person name="Poveda L."/>
            <person name="Shimizu-Inatsugi R."/>
            <person name="Baeten J."/>
            <person name="Francoijs K.J."/>
            <person name="Nataraja K.N."/>
            <person name="Reddy Y.A.N."/>
            <person name="Phadnis S."/>
            <person name="Ravikumar R.L."/>
            <person name="Schlapbach R."/>
            <person name="Sreeman S.M."/>
            <person name="Shimizu K.K."/>
        </authorList>
    </citation>
    <scope>NUCLEOTIDE SEQUENCE</scope>
</reference>
<sequence>MDWPQVLLLMVLIVEHGEMLEMVDKGAMVRSSITVYVMLPCTNPLAGAVFRISAEIKVHATNCASQPFRLGVLHATMAARWLETARALGSIRAPRHFTAGGRTPAPAGAFVPIKKGALA</sequence>
<keyword evidence="1" id="KW-0732">Signal</keyword>
<dbReference type="EMBL" id="BQKI01000012">
    <property type="protein sequence ID" value="GJN05774.1"/>
    <property type="molecule type" value="Genomic_DNA"/>
</dbReference>
<evidence type="ECO:0008006" key="4">
    <source>
        <dbReference type="Google" id="ProtNLM"/>
    </source>
</evidence>
<keyword evidence="3" id="KW-1185">Reference proteome</keyword>
<dbReference type="Proteomes" id="UP001054889">
    <property type="component" value="Unassembled WGS sequence"/>
</dbReference>
<comment type="caution">
    <text evidence="2">The sequence shown here is derived from an EMBL/GenBank/DDBJ whole genome shotgun (WGS) entry which is preliminary data.</text>
</comment>
<accession>A0AAV5D474</accession>